<dbReference type="SMART" id="SM00710">
    <property type="entry name" value="PbH1"/>
    <property type="match status" value="5"/>
</dbReference>
<gene>
    <name evidence="11" type="ORF">H6H04_09145</name>
</gene>
<dbReference type="InterPro" id="IPR053868">
    <property type="entry name" value="Pel9A-like_beta_helix"/>
</dbReference>
<protein>
    <submittedName>
        <fullName evidence="11">DUF4990 domain-containing protein</fullName>
    </submittedName>
</protein>
<keyword evidence="7" id="KW-0456">Lyase</keyword>
<feature type="domain" description="Secretion system C-terminal sorting" evidence="9">
    <location>
        <begin position="468"/>
        <end position="543"/>
    </location>
</feature>
<dbReference type="InterPro" id="IPR026444">
    <property type="entry name" value="Secre_tail"/>
</dbReference>
<evidence type="ECO:0000256" key="7">
    <source>
        <dbReference type="ARBA" id="ARBA00023239"/>
    </source>
</evidence>
<evidence type="ECO:0000259" key="10">
    <source>
        <dbReference type="Pfam" id="PF22842"/>
    </source>
</evidence>
<dbReference type="RefSeq" id="WP_186845657.1">
    <property type="nucleotide sequence ID" value="NZ_JACOME010000002.1"/>
</dbReference>
<accession>A0ABR6Y2R4</accession>
<proteinExistence type="inferred from homology"/>
<evidence type="ECO:0000256" key="5">
    <source>
        <dbReference type="ARBA" id="ARBA00022729"/>
    </source>
</evidence>
<keyword evidence="12" id="KW-1185">Reference proteome</keyword>
<evidence type="ECO:0000256" key="4">
    <source>
        <dbReference type="ARBA" id="ARBA00022723"/>
    </source>
</evidence>
<dbReference type="PANTHER" id="PTHR40088">
    <property type="entry name" value="PECTATE LYASE (EUROFUNG)"/>
    <property type="match status" value="1"/>
</dbReference>
<evidence type="ECO:0000256" key="2">
    <source>
        <dbReference type="ARBA" id="ARBA00004613"/>
    </source>
</evidence>
<evidence type="ECO:0000256" key="3">
    <source>
        <dbReference type="ARBA" id="ARBA00022525"/>
    </source>
</evidence>
<comment type="subcellular location">
    <subcellularLocation>
        <location evidence="2">Secreted</location>
    </subcellularLocation>
</comment>
<dbReference type="InterPro" id="IPR006626">
    <property type="entry name" value="PbH1"/>
</dbReference>
<dbReference type="InterPro" id="IPR052052">
    <property type="entry name" value="Polysaccharide_Lyase_9"/>
</dbReference>
<reference evidence="11 12" key="1">
    <citation type="submission" date="2020-08" db="EMBL/GenBank/DDBJ databases">
        <title>Winogradskyella ouciana sp. nov., isolated from the hadal seawater of the Mariana Trench.</title>
        <authorList>
            <person name="He X."/>
        </authorList>
    </citation>
    <scope>NUCLEOTIDE SEQUENCE [LARGE SCALE GENOMIC DNA]</scope>
    <source>
        <strain evidence="11 12">KCTC 22026</strain>
    </source>
</reference>
<evidence type="ECO:0000256" key="6">
    <source>
        <dbReference type="ARBA" id="ARBA00022837"/>
    </source>
</evidence>
<evidence type="ECO:0000313" key="12">
    <source>
        <dbReference type="Proteomes" id="UP000607435"/>
    </source>
</evidence>
<evidence type="ECO:0000313" key="11">
    <source>
        <dbReference type="EMBL" id="MBC3846545.1"/>
    </source>
</evidence>
<evidence type="ECO:0000256" key="1">
    <source>
        <dbReference type="ARBA" id="ARBA00001913"/>
    </source>
</evidence>
<dbReference type="Pfam" id="PF22842">
    <property type="entry name" value="Pel9A-like_beta_helix"/>
    <property type="match status" value="1"/>
</dbReference>
<comment type="caution">
    <text evidence="11">The sequence shown here is derived from an EMBL/GenBank/DDBJ whole genome shotgun (WGS) entry which is preliminary data.</text>
</comment>
<comment type="similarity">
    <text evidence="8">Belongs to the polysaccharide lyase 9 family.</text>
</comment>
<keyword evidence="5" id="KW-0732">Signal</keyword>
<dbReference type="SUPFAM" id="SSF51126">
    <property type="entry name" value="Pectin lyase-like"/>
    <property type="match status" value="1"/>
</dbReference>
<dbReference type="InterPro" id="IPR012334">
    <property type="entry name" value="Pectin_lyas_fold"/>
</dbReference>
<dbReference type="Proteomes" id="UP000607435">
    <property type="component" value="Unassembled WGS sequence"/>
</dbReference>
<dbReference type="EMBL" id="JACOME010000002">
    <property type="protein sequence ID" value="MBC3846545.1"/>
    <property type="molecule type" value="Genomic_DNA"/>
</dbReference>
<keyword evidence="4" id="KW-0479">Metal-binding</keyword>
<keyword evidence="3" id="KW-0964">Secreted</keyword>
<name>A0ABR6Y2R4_9FLAO</name>
<sequence>MRNKTIINLVFFAINVIGYANNFYVAPNGLDTNTGSINNPLATIQRAQELAASGDTVYIRGGLYMMQESQIARYESIWAYVTELDKDGINYFAYQNERPIFDYTNVTPADKRIFAFYITGDNIHIKGIDVTGVQVTITSHTQSECFEINGGSNNTLENINMYDNMAIGVYILRGSNNLILNCDAYRNWDSVSQGGTGGNTDGFGVHVRNGDTGNILRGCRAWLNSDDGFDLINSGEPVIIENCWAFYNGYSSSTGDLNNLSSRGDGNGFKVGGYGAGGTPYYTILQRYAPIPSNTVQFCIAAGNKQSGFYANHHLEGNNWYNNSAYKNKRNYNMLNCEELSSSGYDVDVPGWNHVLANNLGLSATLVELTNIDIPECTLTNNYFDLSVTVNSADFYSLNEDLLMLPRQADGSLPDIDFMKIVPSSDLLDAGADIGFPFEGSAPDLGHNEYNVALSVTDFNNEVEFSNYPNPFVDETKVVFTLDQSDKISLSVYNLLGVKVYDLPEQNFVTGKNSITIKRGSLASGNYILALKGSNNQLVSKIITVQ</sequence>
<dbReference type="Pfam" id="PF18962">
    <property type="entry name" value="Por_Secre_tail"/>
    <property type="match status" value="1"/>
</dbReference>
<organism evidence="11 12">
    <name type="scientific">Winogradskyella echinorum</name>
    <dbReference type="NCBI Taxonomy" id="538189"/>
    <lineage>
        <taxon>Bacteria</taxon>
        <taxon>Pseudomonadati</taxon>
        <taxon>Bacteroidota</taxon>
        <taxon>Flavobacteriia</taxon>
        <taxon>Flavobacteriales</taxon>
        <taxon>Flavobacteriaceae</taxon>
        <taxon>Winogradskyella</taxon>
    </lineage>
</organism>
<evidence type="ECO:0000256" key="8">
    <source>
        <dbReference type="ARBA" id="ARBA00038263"/>
    </source>
</evidence>
<feature type="domain" description="Pel9A-like right handed beta-helix region" evidence="10">
    <location>
        <begin position="21"/>
        <end position="363"/>
    </location>
</feature>
<dbReference type="PANTHER" id="PTHR40088:SF1">
    <property type="entry name" value="PECTATE LYASE PEL9"/>
    <property type="match status" value="1"/>
</dbReference>
<comment type="cofactor">
    <cofactor evidence="1">
        <name>Ca(2+)</name>
        <dbReference type="ChEBI" id="CHEBI:29108"/>
    </cofactor>
</comment>
<dbReference type="Gene3D" id="2.160.20.10">
    <property type="entry name" value="Single-stranded right-handed beta-helix, Pectin lyase-like"/>
    <property type="match status" value="1"/>
</dbReference>
<dbReference type="NCBIfam" id="TIGR04183">
    <property type="entry name" value="Por_Secre_tail"/>
    <property type="match status" value="1"/>
</dbReference>
<keyword evidence="6" id="KW-0106">Calcium</keyword>
<dbReference type="InterPro" id="IPR011050">
    <property type="entry name" value="Pectin_lyase_fold/virulence"/>
</dbReference>
<evidence type="ECO:0000259" key="9">
    <source>
        <dbReference type="Pfam" id="PF18962"/>
    </source>
</evidence>